<evidence type="ECO:0000259" key="6">
    <source>
        <dbReference type="PROSITE" id="PS50222"/>
    </source>
</evidence>
<evidence type="ECO:0000256" key="3">
    <source>
        <dbReference type="ARBA" id="ARBA00022989"/>
    </source>
</evidence>
<feature type="domain" description="EF-hand" evidence="6">
    <location>
        <begin position="318"/>
        <end position="353"/>
    </location>
</feature>
<dbReference type="Pfam" id="PF00520">
    <property type="entry name" value="Ion_trans"/>
    <property type="match status" value="1"/>
</dbReference>
<feature type="transmembrane region" description="Helical" evidence="5">
    <location>
        <begin position="234"/>
        <end position="257"/>
    </location>
</feature>
<dbReference type="Gene3D" id="1.10.287.70">
    <property type="match status" value="1"/>
</dbReference>
<dbReference type="GO" id="GO:0008332">
    <property type="term" value="F:low voltage-gated calcium channel activity"/>
    <property type="evidence" value="ECO:0007669"/>
    <property type="project" value="TreeGrafter"/>
</dbReference>
<dbReference type="GO" id="GO:0086010">
    <property type="term" value="P:membrane depolarization during action potential"/>
    <property type="evidence" value="ECO:0007669"/>
    <property type="project" value="TreeGrafter"/>
</dbReference>
<evidence type="ECO:0000313" key="8">
    <source>
        <dbReference type="EMBL" id="CAL4806207.1"/>
    </source>
</evidence>
<comment type="subcellular location">
    <subcellularLocation>
        <location evidence="1">Membrane</location>
        <topology evidence="1">Multi-pass membrane protein</topology>
    </subcellularLocation>
</comment>
<sequence>MNEGNGGAKPPQGESGHVSRVRRLVQSRGFNGFIALLVFVDGWTICLDADARARALATPAWAQIVSIFCLVLYTFELALKLAVGFGLWGQKLNLFIILTGYLEIILSLSANPSVLLSVLRAVRCVRIIKLLASLRDAGLSSLTQLENIMLLCMKDLFWSSCLCFLIMTSFAYLFVEIINPLYQSTDVDFPVCERCHRATSSIMDANLFLFQTVVVGDNWGEVALPVINNFPGSAALLIGAYLTIVFGLLNLIIAVVVNSFQNIQQGEEADELEADETSLQKIFQEIDVQGDGKLNYENFLEGAAKNPDFKGRLGLLNIKQDDLRDLFQRMDVDGKQLINAQQFSRVLRSYNRHGKYDIVRCILRQEDLAVAIDTGFSRLTDRMDNLSYKAWSHWPRLNLTQSTGK</sequence>
<dbReference type="InterPro" id="IPR043203">
    <property type="entry name" value="VGCC_Ca_Na"/>
</dbReference>
<dbReference type="InterPro" id="IPR027359">
    <property type="entry name" value="Volt_channel_dom_sf"/>
</dbReference>
<dbReference type="EMBL" id="CAMXCT010006719">
    <property type="protein sequence ID" value="CAI4018895.1"/>
    <property type="molecule type" value="Genomic_DNA"/>
</dbReference>
<keyword evidence="2 5" id="KW-0812">Transmembrane</keyword>
<reference evidence="7" key="1">
    <citation type="submission" date="2022-10" db="EMBL/GenBank/DDBJ databases">
        <authorList>
            <person name="Chen Y."/>
            <person name="Dougan E. K."/>
            <person name="Chan C."/>
            <person name="Rhodes N."/>
            <person name="Thang M."/>
        </authorList>
    </citation>
    <scope>NUCLEOTIDE SEQUENCE</scope>
</reference>
<evidence type="ECO:0000256" key="5">
    <source>
        <dbReference type="SAM" id="Phobius"/>
    </source>
</evidence>
<dbReference type="Gene3D" id="1.20.120.350">
    <property type="entry name" value="Voltage-gated potassium channels. Chain C"/>
    <property type="match status" value="1"/>
</dbReference>
<feature type="transmembrane region" description="Helical" evidence="5">
    <location>
        <begin position="156"/>
        <end position="175"/>
    </location>
</feature>
<feature type="transmembrane region" description="Helical" evidence="5">
    <location>
        <begin position="30"/>
        <end position="49"/>
    </location>
</feature>
<organism evidence="7">
    <name type="scientific">Cladocopium goreaui</name>
    <dbReference type="NCBI Taxonomy" id="2562237"/>
    <lineage>
        <taxon>Eukaryota</taxon>
        <taxon>Sar</taxon>
        <taxon>Alveolata</taxon>
        <taxon>Dinophyceae</taxon>
        <taxon>Suessiales</taxon>
        <taxon>Symbiodiniaceae</taxon>
        <taxon>Cladocopium</taxon>
    </lineage>
</organism>
<feature type="transmembrane region" description="Helical" evidence="5">
    <location>
        <begin position="61"/>
        <end position="88"/>
    </location>
</feature>
<feature type="transmembrane region" description="Helical" evidence="5">
    <location>
        <begin position="94"/>
        <end position="119"/>
    </location>
</feature>
<keyword evidence="9" id="KW-1185">Reference proteome</keyword>
<dbReference type="EMBL" id="CAMXCT030006719">
    <property type="protein sequence ID" value="CAL4806207.1"/>
    <property type="molecule type" value="Genomic_DNA"/>
</dbReference>
<comment type="caution">
    <text evidence="7">The sequence shown here is derived from an EMBL/GenBank/DDBJ whole genome shotgun (WGS) entry which is preliminary data.</text>
</comment>
<feature type="domain" description="EF-hand" evidence="6">
    <location>
        <begin position="274"/>
        <end position="309"/>
    </location>
</feature>
<dbReference type="InterPro" id="IPR011992">
    <property type="entry name" value="EF-hand-dom_pair"/>
</dbReference>
<keyword evidence="3 5" id="KW-1133">Transmembrane helix</keyword>
<dbReference type="PANTHER" id="PTHR10037">
    <property type="entry name" value="VOLTAGE-GATED CATION CHANNEL CALCIUM AND SODIUM"/>
    <property type="match status" value="1"/>
</dbReference>
<dbReference type="AlphaFoldDB" id="A0A9P1M511"/>
<protein>
    <submittedName>
        <fullName evidence="8">Developmentally-regulated G-protein 1</fullName>
    </submittedName>
</protein>
<dbReference type="SMART" id="SM00054">
    <property type="entry name" value="EFh"/>
    <property type="match status" value="2"/>
</dbReference>
<dbReference type="SUPFAM" id="SSF47473">
    <property type="entry name" value="EF-hand"/>
    <property type="match status" value="1"/>
</dbReference>
<evidence type="ECO:0000256" key="4">
    <source>
        <dbReference type="ARBA" id="ARBA00023136"/>
    </source>
</evidence>
<evidence type="ECO:0000256" key="2">
    <source>
        <dbReference type="ARBA" id="ARBA00022692"/>
    </source>
</evidence>
<dbReference type="GO" id="GO:0005509">
    <property type="term" value="F:calcium ion binding"/>
    <property type="evidence" value="ECO:0007669"/>
    <property type="project" value="InterPro"/>
</dbReference>
<dbReference type="PANTHER" id="PTHR10037:SF230">
    <property type="entry name" value="CA[2+]-CHANNEL PROTEIN ALPHA[[1]] SUBUNIT T, ISOFORM F"/>
    <property type="match status" value="1"/>
</dbReference>
<evidence type="ECO:0000256" key="1">
    <source>
        <dbReference type="ARBA" id="ARBA00004141"/>
    </source>
</evidence>
<dbReference type="PROSITE" id="PS50222">
    <property type="entry name" value="EF_HAND_2"/>
    <property type="match status" value="2"/>
</dbReference>
<dbReference type="InterPro" id="IPR002048">
    <property type="entry name" value="EF_hand_dom"/>
</dbReference>
<dbReference type="SUPFAM" id="SSF81324">
    <property type="entry name" value="Voltage-gated potassium channels"/>
    <property type="match status" value="1"/>
</dbReference>
<dbReference type="GO" id="GO:0001518">
    <property type="term" value="C:voltage-gated sodium channel complex"/>
    <property type="evidence" value="ECO:0007669"/>
    <property type="project" value="TreeGrafter"/>
</dbReference>
<dbReference type="Proteomes" id="UP001152797">
    <property type="component" value="Unassembled WGS sequence"/>
</dbReference>
<dbReference type="Gene3D" id="1.10.238.10">
    <property type="entry name" value="EF-hand"/>
    <property type="match status" value="1"/>
</dbReference>
<evidence type="ECO:0000313" key="9">
    <source>
        <dbReference type="Proteomes" id="UP001152797"/>
    </source>
</evidence>
<dbReference type="EMBL" id="CAMXCT020006719">
    <property type="protein sequence ID" value="CAL1172270.1"/>
    <property type="molecule type" value="Genomic_DNA"/>
</dbReference>
<dbReference type="InterPro" id="IPR005821">
    <property type="entry name" value="Ion_trans_dom"/>
</dbReference>
<dbReference type="OrthoDB" id="431647at2759"/>
<reference evidence="8 9" key="2">
    <citation type="submission" date="2024-05" db="EMBL/GenBank/DDBJ databases">
        <authorList>
            <person name="Chen Y."/>
            <person name="Shah S."/>
            <person name="Dougan E. K."/>
            <person name="Thang M."/>
            <person name="Chan C."/>
        </authorList>
    </citation>
    <scope>NUCLEOTIDE SEQUENCE [LARGE SCALE GENOMIC DNA]</scope>
</reference>
<dbReference type="GO" id="GO:0005248">
    <property type="term" value="F:voltage-gated sodium channel activity"/>
    <property type="evidence" value="ECO:0007669"/>
    <property type="project" value="TreeGrafter"/>
</dbReference>
<proteinExistence type="predicted"/>
<evidence type="ECO:0000313" key="7">
    <source>
        <dbReference type="EMBL" id="CAI4018895.1"/>
    </source>
</evidence>
<name>A0A9P1M511_9DINO</name>
<dbReference type="GO" id="GO:0070509">
    <property type="term" value="P:calcium ion import"/>
    <property type="evidence" value="ECO:0007669"/>
    <property type="project" value="TreeGrafter"/>
</dbReference>
<keyword evidence="4 5" id="KW-0472">Membrane</keyword>
<gene>
    <name evidence="7" type="ORF">C1SCF055_LOCUS43425</name>
</gene>
<accession>A0A9P1M511</accession>